<evidence type="ECO:0000313" key="9">
    <source>
        <dbReference type="EMBL" id="MEW3464616.1"/>
    </source>
</evidence>
<comment type="similarity">
    <text evidence="2">Belongs to the peptidase M20A family.</text>
</comment>
<protein>
    <submittedName>
        <fullName evidence="9">Sapep family Mn(2+)-dependent dipeptidase</fullName>
        <ecNumber evidence="9">3.4.13.-</ecNumber>
    </submittedName>
</protein>
<keyword evidence="7 9" id="KW-0224">Dipeptidase</keyword>
<keyword evidence="10" id="KW-1185">Reference proteome</keyword>
<evidence type="ECO:0000256" key="6">
    <source>
        <dbReference type="ARBA" id="ARBA00022833"/>
    </source>
</evidence>
<evidence type="ECO:0000256" key="8">
    <source>
        <dbReference type="ARBA" id="ARBA00023049"/>
    </source>
</evidence>
<dbReference type="Proteomes" id="UP001554047">
    <property type="component" value="Unassembled WGS sequence"/>
</dbReference>
<dbReference type="Pfam" id="PF01546">
    <property type="entry name" value="Peptidase_M20"/>
    <property type="match status" value="1"/>
</dbReference>
<dbReference type="InterPro" id="IPR001261">
    <property type="entry name" value="ArgE/DapE_CS"/>
</dbReference>
<comment type="caution">
    <text evidence="9">The sequence shown here is derived from an EMBL/GenBank/DDBJ whole genome shotgun (WGS) entry which is preliminary data.</text>
</comment>
<name>A0ABV3M845_9ENTE</name>
<reference evidence="9 10" key="1">
    <citation type="submission" date="2024-05" db="EMBL/GenBank/DDBJ databases">
        <title>Human gut microbiome strain richness.</title>
        <authorList>
            <person name="Chen-Liaw A."/>
        </authorList>
    </citation>
    <scope>NUCLEOTIDE SEQUENCE [LARGE SCALE GENOMIC DNA]</scope>
    <source>
        <strain evidence="9 10">J1100102st1_G3_J1100102_180507</strain>
    </source>
</reference>
<dbReference type="PROSITE" id="PS00758">
    <property type="entry name" value="ARGE_DAPE_CPG2_1"/>
    <property type="match status" value="1"/>
</dbReference>
<dbReference type="RefSeq" id="WP_016619682.1">
    <property type="nucleotide sequence ID" value="NZ_JBDKBS010000007.1"/>
</dbReference>
<dbReference type="InterPro" id="IPR050072">
    <property type="entry name" value="Peptidase_M20A"/>
</dbReference>
<dbReference type="EC" id="3.4.13.-" evidence="9"/>
<evidence type="ECO:0000256" key="5">
    <source>
        <dbReference type="ARBA" id="ARBA00022801"/>
    </source>
</evidence>
<evidence type="ECO:0000256" key="4">
    <source>
        <dbReference type="ARBA" id="ARBA00022723"/>
    </source>
</evidence>
<keyword evidence="6" id="KW-0862">Zinc</keyword>
<dbReference type="Gene3D" id="3.30.70.360">
    <property type="match status" value="2"/>
</dbReference>
<evidence type="ECO:0000313" key="10">
    <source>
        <dbReference type="Proteomes" id="UP001554047"/>
    </source>
</evidence>
<evidence type="ECO:0000256" key="7">
    <source>
        <dbReference type="ARBA" id="ARBA00022997"/>
    </source>
</evidence>
<dbReference type="SUPFAM" id="SSF55031">
    <property type="entry name" value="Bacterial exopeptidase dimerisation domain"/>
    <property type="match status" value="1"/>
</dbReference>
<dbReference type="InterPro" id="IPR002933">
    <property type="entry name" value="Peptidase_M20"/>
</dbReference>
<gene>
    <name evidence="9" type="ORF">AB1I55_00710</name>
</gene>
<dbReference type="GO" id="GO:0016805">
    <property type="term" value="F:dipeptidase activity"/>
    <property type="evidence" value="ECO:0007669"/>
    <property type="project" value="UniProtKB-KW"/>
</dbReference>
<comment type="cofactor">
    <cofactor evidence="1">
        <name>Zn(2+)</name>
        <dbReference type="ChEBI" id="CHEBI:29105"/>
    </cofactor>
</comment>
<evidence type="ECO:0000256" key="3">
    <source>
        <dbReference type="ARBA" id="ARBA00022670"/>
    </source>
</evidence>
<keyword evidence="8" id="KW-0482">Metalloprotease</keyword>
<dbReference type="NCBIfam" id="TIGR01887">
    <property type="entry name" value="dipeptidaselike"/>
    <property type="match status" value="1"/>
</dbReference>
<evidence type="ECO:0000256" key="2">
    <source>
        <dbReference type="ARBA" id="ARBA00006247"/>
    </source>
</evidence>
<accession>A0ABV3M845</accession>
<dbReference type="EMBL" id="JBFDTB010000001">
    <property type="protein sequence ID" value="MEW3464616.1"/>
    <property type="molecule type" value="Genomic_DNA"/>
</dbReference>
<organism evidence="9 10">
    <name type="scientific">Enterococcus entomosocium</name>
    <dbReference type="NCBI Taxonomy" id="3034352"/>
    <lineage>
        <taxon>Bacteria</taxon>
        <taxon>Bacillati</taxon>
        <taxon>Bacillota</taxon>
        <taxon>Bacilli</taxon>
        <taxon>Lactobacillales</taxon>
        <taxon>Enterococcaceae</taxon>
        <taxon>Enterococcus</taxon>
    </lineage>
</organism>
<proteinExistence type="inferred from homology"/>
<dbReference type="InterPro" id="IPR010964">
    <property type="entry name" value="M20A_pepV-rel"/>
</dbReference>
<dbReference type="InterPro" id="IPR036264">
    <property type="entry name" value="Bact_exopeptidase_dim_dom"/>
</dbReference>
<keyword evidence="5 9" id="KW-0378">Hydrolase</keyword>
<keyword evidence="3" id="KW-0645">Protease</keyword>
<evidence type="ECO:0000256" key="1">
    <source>
        <dbReference type="ARBA" id="ARBA00001947"/>
    </source>
</evidence>
<keyword evidence="4" id="KW-0479">Metal-binding</keyword>
<sequence length="433" mass="46891">MDPLTASIEANWSEFLTLLSEVMQIASVKGEPAPHAPYGKGPREVLAYVMEKSAAYGFQTTVIDDAIGYAHWGPTDTDYIGVLGHLDVVPAGSGWSYPPFALTEKDGNFYGRGILDNKGPIISCLFAMKLLKDLGHQPQLPLRIIFGTDEESGMSDIPHYLAAEQPPRFGFTPDCKYPVVYGERGVVNVQLDFPLPAQEQQLLAAFSGDQFRDHVPDHLSVTIGSQSFEALGKRSPSNAPELGDNAITKLAQQAAPQLAATPSLQAALQWIAQSFHQQHYGEGVDLVLEDADSGKLILTPVVLQKSASGLALEVAFRYPVSVTEEQVLAGVQKALPEGASLTILRSIPGFCRSKDAPEIQTLSTIYHQVTGNDPTPVTTTGATYARKMPNILAFGPSFPGQKGIAHNQDEYMAVADLRMNLEIYLRSLQALTK</sequence>
<dbReference type="PANTHER" id="PTHR43808">
    <property type="entry name" value="ACETYLORNITHINE DEACETYLASE"/>
    <property type="match status" value="1"/>
</dbReference>
<dbReference type="Gene3D" id="3.40.630.10">
    <property type="entry name" value="Zn peptidases"/>
    <property type="match status" value="2"/>
</dbReference>
<dbReference type="SUPFAM" id="SSF53187">
    <property type="entry name" value="Zn-dependent exopeptidases"/>
    <property type="match status" value="1"/>
</dbReference>
<dbReference type="PANTHER" id="PTHR43808:SF31">
    <property type="entry name" value="N-ACETYL-L-CITRULLINE DEACETYLASE"/>
    <property type="match status" value="1"/>
</dbReference>